<organism evidence="1">
    <name type="scientific">viral metagenome</name>
    <dbReference type="NCBI Taxonomy" id="1070528"/>
    <lineage>
        <taxon>unclassified sequences</taxon>
        <taxon>metagenomes</taxon>
        <taxon>organismal metagenomes</taxon>
    </lineage>
</organism>
<proteinExistence type="predicted"/>
<protein>
    <submittedName>
        <fullName evidence="1">Uncharacterized protein</fullName>
    </submittedName>
</protein>
<evidence type="ECO:0000313" key="1">
    <source>
        <dbReference type="EMBL" id="QHT36069.1"/>
    </source>
</evidence>
<sequence length="112" mass="13291">MIRLLLSYGNDEYLPVLLGYGHNLKEENICEGELTELEKYDLTTKYKIQSVYKSKELNIFLTYSKKELIDCHIMLDDVKIPIIDYRRYCSLQIGKFCYDDIHVFRLNNSIIV</sequence>
<accession>A0A6C0F686</accession>
<dbReference type="AlphaFoldDB" id="A0A6C0F686"/>
<reference evidence="1" key="1">
    <citation type="journal article" date="2020" name="Nature">
        <title>Giant virus diversity and host interactions through global metagenomics.</title>
        <authorList>
            <person name="Schulz F."/>
            <person name="Roux S."/>
            <person name="Paez-Espino D."/>
            <person name="Jungbluth S."/>
            <person name="Walsh D.A."/>
            <person name="Denef V.J."/>
            <person name="McMahon K.D."/>
            <person name="Konstantinidis K.T."/>
            <person name="Eloe-Fadrosh E.A."/>
            <person name="Kyrpides N.C."/>
            <person name="Woyke T."/>
        </authorList>
    </citation>
    <scope>NUCLEOTIDE SEQUENCE</scope>
    <source>
        <strain evidence="1">GVMAG-M-3300009182-46</strain>
    </source>
</reference>
<dbReference type="EMBL" id="MN739030">
    <property type="protein sequence ID" value="QHT36069.1"/>
    <property type="molecule type" value="Genomic_DNA"/>
</dbReference>
<name>A0A6C0F686_9ZZZZ</name>